<comment type="cofactor">
    <cofactor evidence="8">
        <name>a divalent metal cation</name>
        <dbReference type="ChEBI" id="CHEBI:60240"/>
    </cofactor>
    <text evidence="8">Binds 1 divalent metal cation per subunit.</text>
</comment>
<dbReference type="PANTHER" id="PTHR11113:SF14">
    <property type="entry name" value="N-ACETYLGLUCOSAMINE-6-PHOSPHATE DEACETYLASE"/>
    <property type="match status" value="1"/>
</dbReference>
<comment type="similarity">
    <text evidence="1 5">Belongs to the metallo-dependent hydrolases superfamily. NagA family.</text>
</comment>
<dbReference type="EMBL" id="PVTY01000016">
    <property type="protein sequence ID" value="PRZ13144.1"/>
    <property type="molecule type" value="Genomic_DNA"/>
</dbReference>
<dbReference type="Proteomes" id="UP000238217">
    <property type="component" value="Unassembled WGS sequence"/>
</dbReference>
<organism evidence="11 12">
    <name type="scientific">Nesterenkonia sandarakina</name>
    <dbReference type="NCBI Taxonomy" id="272918"/>
    <lineage>
        <taxon>Bacteria</taxon>
        <taxon>Bacillati</taxon>
        <taxon>Actinomycetota</taxon>
        <taxon>Actinomycetes</taxon>
        <taxon>Micrococcales</taxon>
        <taxon>Micrococcaceae</taxon>
        <taxon>Nesterenkonia</taxon>
    </lineage>
</organism>
<feature type="binding site" evidence="7">
    <location>
        <position position="246"/>
    </location>
    <ligand>
        <name>substrate</name>
    </ligand>
</feature>
<keyword evidence="4 5" id="KW-0119">Carbohydrate metabolism</keyword>
<feature type="active site" description="Proton donor/acceptor" evidence="6">
    <location>
        <position position="273"/>
    </location>
</feature>
<feature type="binding site" evidence="7">
    <location>
        <position position="222"/>
    </location>
    <ligand>
        <name>substrate</name>
    </ligand>
</feature>
<dbReference type="Pfam" id="PF01979">
    <property type="entry name" value="Amidohydro_1"/>
    <property type="match status" value="1"/>
</dbReference>
<feature type="binding site" evidence="8">
    <location>
        <position position="211"/>
    </location>
    <ligand>
        <name>Zn(2+)</name>
        <dbReference type="ChEBI" id="CHEBI:29105"/>
    </ligand>
</feature>
<feature type="binding site" evidence="7">
    <location>
        <begin position="214"/>
        <end position="215"/>
    </location>
    <ligand>
        <name>substrate</name>
    </ligand>
</feature>
<sequence length="403" mass="41363">MTQLLVADSALTPDGTIGPYWLRLAGDRILQAGHGRPTTTPDLHLSEGVLAPGFVDVHAHGGGGAAFTDGADASRTVLAAHRRRGTTTMLASLVSAPIPALLDQAEQLRPLVEAGELAGIHLEGPWLSPAHRGAHDASLLSDPTPEAVSAVLAHPAASLLRYLTLAPERAGAVEAAARLRAAGVAVGIGHTGADGAQTRAALAAGASAATHLFNGMKGLHHRDPGPALALLEDPAAFLELIHDGVHLHPEMVRHIWHTATRQGGARRLVLVSDAMAGAAAQEGRYTLGALEVDVAHGVARLVEPDGTLGAIAGSAVTLAEAVRRSILDAGIDPAQALRAATANPAEMIGLDDVGRLLPGGRADLVLLDPDWQVRRVMHRGRWVEGANDDGPAAGAAQTDGPAD</sequence>
<dbReference type="GO" id="GO:0008448">
    <property type="term" value="F:N-acetylglucosamine-6-phosphate deacetylase activity"/>
    <property type="evidence" value="ECO:0007669"/>
    <property type="project" value="InterPro"/>
</dbReference>
<proteinExistence type="inferred from homology"/>
<dbReference type="GO" id="GO:0006046">
    <property type="term" value="P:N-acetylglucosamine catabolic process"/>
    <property type="evidence" value="ECO:0007669"/>
    <property type="project" value="TreeGrafter"/>
</dbReference>
<dbReference type="AlphaFoldDB" id="A0A2T0YE70"/>
<protein>
    <submittedName>
        <fullName evidence="11">N-acetylglucosamine 6-phosphate deacetylase</fullName>
    </submittedName>
</protein>
<dbReference type="Gene3D" id="2.30.40.10">
    <property type="entry name" value="Urease, subunit C, domain 1"/>
    <property type="match status" value="1"/>
</dbReference>
<dbReference type="SUPFAM" id="SSF51556">
    <property type="entry name" value="Metallo-dependent hydrolases"/>
    <property type="match status" value="1"/>
</dbReference>
<evidence type="ECO:0000256" key="1">
    <source>
        <dbReference type="ARBA" id="ARBA00010716"/>
    </source>
</evidence>
<evidence type="ECO:0000256" key="3">
    <source>
        <dbReference type="ARBA" id="ARBA00022801"/>
    </source>
</evidence>
<accession>A0A2T0YE70</accession>
<evidence type="ECO:0000256" key="6">
    <source>
        <dbReference type="PIRSR" id="PIRSR038994-1"/>
    </source>
</evidence>
<dbReference type="PIRSF" id="PIRSF038994">
    <property type="entry name" value="NagA"/>
    <property type="match status" value="1"/>
</dbReference>
<feature type="region of interest" description="Disordered" evidence="9">
    <location>
        <begin position="382"/>
        <end position="403"/>
    </location>
</feature>
<evidence type="ECO:0000313" key="11">
    <source>
        <dbReference type="EMBL" id="PRZ13144.1"/>
    </source>
</evidence>
<gene>
    <name evidence="11" type="ORF">BCL67_11619</name>
</gene>
<evidence type="ECO:0000259" key="10">
    <source>
        <dbReference type="Pfam" id="PF01979"/>
    </source>
</evidence>
<evidence type="ECO:0000256" key="8">
    <source>
        <dbReference type="PIRSR" id="PIRSR038994-3"/>
    </source>
</evidence>
<feature type="domain" description="Amidohydrolase-related" evidence="10">
    <location>
        <begin position="50"/>
        <end position="383"/>
    </location>
</feature>
<evidence type="ECO:0000256" key="2">
    <source>
        <dbReference type="ARBA" id="ARBA00022723"/>
    </source>
</evidence>
<keyword evidence="3 5" id="KW-0378">Hydrolase</keyword>
<dbReference type="InterPro" id="IPR003764">
    <property type="entry name" value="GlcNAc_6-P_deAcase"/>
</dbReference>
<comment type="caution">
    <text evidence="11">The sequence shown here is derived from an EMBL/GenBank/DDBJ whole genome shotgun (WGS) entry which is preliminary data.</text>
</comment>
<evidence type="ECO:0000256" key="4">
    <source>
        <dbReference type="ARBA" id="ARBA00023277"/>
    </source>
</evidence>
<feature type="binding site" evidence="7">
    <location>
        <position position="134"/>
    </location>
    <ligand>
        <name>substrate</name>
    </ligand>
</feature>
<keyword evidence="2 8" id="KW-0479">Metal-binding</keyword>
<feature type="binding site" evidence="8">
    <location>
        <position position="190"/>
    </location>
    <ligand>
        <name>Zn(2+)</name>
        <dbReference type="ChEBI" id="CHEBI:29105"/>
    </ligand>
</feature>
<dbReference type="Gene3D" id="3.20.20.140">
    <property type="entry name" value="Metal-dependent hydrolases"/>
    <property type="match status" value="1"/>
</dbReference>
<reference evidence="11 12" key="1">
    <citation type="submission" date="2018-03" db="EMBL/GenBank/DDBJ databases">
        <title>Comparative analysis of microorganisms from saline springs in Andes Mountain Range, Colombia.</title>
        <authorList>
            <person name="Rubin E."/>
        </authorList>
    </citation>
    <scope>NUCLEOTIDE SEQUENCE [LARGE SCALE GENOMIC DNA]</scope>
    <source>
        <strain evidence="11 12">CG 35</strain>
    </source>
</reference>
<evidence type="ECO:0000256" key="7">
    <source>
        <dbReference type="PIRSR" id="PIRSR038994-2"/>
    </source>
</evidence>
<dbReference type="RefSeq" id="WP_258175045.1">
    <property type="nucleotide sequence ID" value="NZ_PVTY01000016.1"/>
</dbReference>
<evidence type="ECO:0000256" key="5">
    <source>
        <dbReference type="PIRNR" id="PIRNR038994"/>
    </source>
</evidence>
<dbReference type="InterPro" id="IPR006680">
    <property type="entry name" value="Amidohydro-rel"/>
</dbReference>
<feature type="binding site" evidence="8">
    <location>
        <position position="123"/>
    </location>
    <ligand>
        <name>Zn(2+)</name>
        <dbReference type="ChEBI" id="CHEBI:29105"/>
    </ligand>
</feature>
<name>A0A2T0YE70_9MICC</name>
<dbReference type="GO" id="GO:0046872">
    <property type="term" value="F:metal ion binding"/>
    <property type="evidence" value="ECO:0007669"/>
    <property type="project" value="UniProtKB-KW"/>
</dbReference>
<feature type="binding site" evidence="7">
    <location>
        <begin position="311"/>
        <end position="313"/>
    </location>
    <ligand>
        <name>substrate</name>
    </ligand>
</feature>
<dbReference type="SUPFAM" id="SSF51338">
    <property type="entry name" value="Composite domain of metallo-dependent hydrolases"/>
    <property type="match status" value="1"/>
</dbReference>
<dbReference type="InterPro" id="IPR011059">
    <property type="entry name" value="Metal-dep_hydrolase_composite"/>
</dbReference>
<keyword evidence="12" id="KW-1185">Reference proteome</keyword>
<evidence type="ECO:0000256" key="9">
    <source>
        <dbReference type="SAM" id="MobiDB-lite"/>
    </source>
</evidence>
<evidence type="ECO:0000313" key="12">
    <source>
        <dbReference type="Proteomes" id="UP000238217"/>
    </source>
</evidence>
<dbReference type="InterPro" id="IPR032466">
    <property type="entry name" value="Metal_Hydrolase"/>
</dbReference>
<dbReference type="PANTHER" id="PTHR11113">
    <property type="entry name" value="N-ACETYLGLUCOSAMINE-6-PHOSPHATE DEACETYLASE"/>
    <property type="match status" value="1"/>
</dbReference>